<name>A0A8S5T3H6_9CAUD</name>
<accession>A0A8S5T3H6</accession>
<sequence length="155" mass="17440">MENKEMDLLLSEKEMSVGGKMVTVKRIALLDTIRIAAKISDLVAKVLGNPEIFDISLNKIMYRKEGASQEEINGVRMTGIIDLLGLIGDDSVDIIRYIILKSTNMTEEEVESVDCLEGVDLLTEVYKINKGFFVNCWSKLNANLTPKKKRSKKEK</sequence>
<dbReference type="EMBL" id="BK032734">
    <property type="protein sequence ID" value="DAF57519.1"/>
    <property type="molecule type" value="Genomic_DNA"/>
</dbReference>
<organism evidence="1">
    <name type="scientific">Myoviridae sp. ctqfO1</name>
    <dbReference type="NCBI Taxonomy" id="2827710"/>
    <lineage>
        <taxon>Viruses</taxon>
        <taxon>Duplodnaviria</taxon>
        <taxon>Heunggongvirae</taxon>
        <taxon>Uroviricota</taxon>
        <taxon>Caudoviricetes</taxon>
    </lineage>
</organism>
<evidence type="ECO:0000313" key="1">
    <source>
        <dbReference type="EMBL" id="DAF57519.1"/>
    </source>
</evidence>
<proteinExistence type="predicted"/>
<reference evidence="1" key="1">
    <citation type="journal article" date="2021" name="Proc. Natl. Acad. Sci. U.S.A.">
        <title>A Catalog of Tens of Thousands of Viruses from Human Metagenomes Reveals Hidden Associations with Chronic Diseases.</title>
        <authorList>
            <person name="Tisza M.J."/>
            <person name="Buck C.B."/>
        </authorList>
    </citation>
    <scope>NUCLEOTIDE SEQUENCE</scope>
    <source>
        <strain evidence="1">CtqfO1</strain>
    </source>
</reference>
<protein>
    <submittedName>
        <fullName evidence="1">Uncharacterized protein</fullName>
    </submittedName>
</protein>